<organism evidence="5 6">
    <name type="scientific">Endozoicomonas gorgoniicola</name>
    <dbReference type="NCBI Taxonomy" id="1234144"/>
    <lineage>
        <taxon>Bacteria</taxon>
        <taxon>Pseudomonadati</taxon>
        <taxon>Pseudomonadota</taxon>
        <taxon>Gammaproteobacteria</taxon>
        <taxon>Oceanospirillales</taxon>
        <taxon>Endozoicomonadaceae</taxon>
        <taxon>Endozoicomonas</taxon>
    </lineage>
</organism>
<protein>
    <recommendedName>
        <fullName evidence="3">Sulfurtransferase</fullName>
    </recommendedName>
</protein>
<dbReference type="PROSITE" id="PS00683">
    <property type="entry name" value="RHODANESE_2"/>
    <property type="match status" value="1"/>
</dbReference>
<evidence type="ECO:0000256" key="1">
    <source>
        <dbReference type="ARBA" id="ARBA00022679"/>
    </source>
</evidence>
<dbReference type="PROSITE" id="PS51257">
    <property type="entry name" value="PROKAR_LIPOPROTEIN"/>
    <property type="match status" value="1"/>
</dbReference>
<comment type="caution">
    <text evidence="5">The sequence shown here is derived from an EMBL/GenBank/DDBJ whole genome shotgun (WGS) entry which is preliminary data.</text>
</comment>
<evidence type="ECO:0000256" key="2">
    <source>
        <dbReference type="ARBA" id="ARBA00022737"/>
    </source>
</evidence>
<proteinExistence type="predicted"/>
<dbReference type="PROSITE" id="PS50206">
    <property type="entry name" value="RHODANESE_3"/>
    <property type="match status" value="3"/>
</dbReference>
<feature type="domain" description="Rhodanese" evidence="4">
    <location>
        <begin position="309"/>
        <end position="430"/>
    </location>
</feature>
<dbReference type="EMBL" id="JAPFCC010000001">
    <property type="protein sequence ID" value="MCW7552348.1"/>
    <property type="molecule type" value="Genomic_DNA"/>
</dbReference>
<dbReference type="RefSeq" id="WP_262567317.1">
    <property type="nucleotide sequence ID" value="NZ_JAPFCC010000001.1"/>
</dbReference>
<dbReference type="InterPro" id="IPR001307">
    <property type="entry name" value="Thiosulphate_STrfase_CS"/>
</dbReference>
<dbReference type="InterPro" id="IPR036873">
    <property type="entry name" value="Rhodanese-like_dom_sf"/>
</dbReference>
<evidence type="ECO:0000313" key="6">
    <source>
        <dbReference type="Proteomes" id="UP001209854"/>
    </source>
</evidence>
<dbReference type="CDD" id="cd01449">
    <property type="entry name" value="TST_Repeat_2"/>
    <property type="match status" value="1"/>
</dbReference>
<dbReference type="SUPFAM" id="SSF52821">
    <property type="entry name" value="Rhodanese/Cell cycle control phosphatase"/>
    <property type="match status" value="3"/>
</dbReference>
<dbReference type="Gene3D" id="3.40.250.10">
    <property type="entry name" value="Rhodanese-like domain"/>
    <property type="match status" value="3"/>
</dbReference>
<accession>A0ABT3MSJ9</accession>
<name>A0ABT3MSJ9_9GAMM</name>
<dbReference type="InterPro" id="IPR045078">
    <property type="entry name" value="TST/MPST-like"/>
</dbReference>
<evidence type="ECO:0000256" key="3">
    <source>
        <dbReference type="RuleBase" id="RU000507"/>
    </source>
</evidence>
<evidence type="ECO:0000259" key="4">
    <source>
        <dbReference type="PROSITE" id="PS50206"/>
    </source>
</evidence>
<feature type="domain" description="Rhodanese" evidence="4">
    <location>
        <begin position="40"/>
        <end position="153"/>
    </location>
</feature>
<dbReference type="PANTHER" id="PTHR11364">
    <property type="entry name" value="THIOSULFATE SULFERTANSFERASE"/>
    <property type="match status" value="1"/>
</dbReference>
<dbReference type="Pfam" id="PF00581">
    <property type="entry name" value="Rhodanese"/>
    <property type="match status" value="3"/>
</dbReference>
<feature type="domain" description="Rhodanese" evidence="4">
    <location>
        <begin position="172"/>
        <end position="278"/>
    </location>
</feature>
<reference evidence="5 6" key="1">
    <citation type="submission" date="2022-10" db="EMBL/GenBank/DDBJ databases">
        <title>High-quality genome sequences of two octocoral-associated bacteria, Endozoicomonas euniceicola EF212 and Endozoicomonas gorgoniicola PS125.</title>
        <authorList>
            <person name="Chiou Y.-J."/>
            <person name="Chen Y.-H."/>
        </authorList>
    </citation>
    <scope>NUCLEOTIDE SEQUENCE [LARGE SCALE GENOMIC DNA]</scope>
    <source>
        <strain evidence="5 6">PS125</strain>
    </source>
</reference>
<sequence>MKHIGCLCLFIALSGCDQQENVQMPVFDLVDQHKMMALVNEHNWTLVDVRSSDWFNGWPSDNTGVGGHIPGARNFDLNWLLNESHELNKVTERLFQSKRMRKAPGIVIYGSDQYEAQILADWLVAEQGFENSDIRIFPFGFSGWLKSGGDVETMPSYTRLVPPVWLEKQMQKPQPPVILDVSYGSGIRYRLTHIPQAVHVDTSWIESRPLWNVVPENELQQTLKHLGISQNKQVVVYGQDMTAAARMVSVLDAMGVNDVRLLNGGLKAWIEQDNAVQSGWVTPEPVETFGAAEFKDVWVDTERVKAILNNDSEHLISVRSWREFTGENSGYSYINAKGRIPGAVWGHSGTDPYSMQDYINPDGTLREIRDIAAYWQQLSPTEETVMAFYCGTGWRASLSWFAARLLGYENARIYDGGWMEWSSDPRRPREAG</sequence>
<keyword evidence="1 3" id="KW-0808">Transferase</keyword>
<dbReference type="Proteomes" id="UP001209854">
    <property type="component" value="Unassembled WGS sequence"/>
</dbReference>
<keyword evidence="2" id="KW-0677">Repeat</keyword>
<evidence type="ECO:0000313" key="5">
    <source>
        <dbReference type="EMBL" id="MCW7552348.1"/>
    </source>
</evidence>
<dbReference type="CDD" id="cd01448">
    <property type="entry name" value="TST_Repeat_1"/>
    <property type="match status" value="1"/>
</dbReference>
<gene>
    <name evidence="5" type="ORF">NX722_06755</name>
</gene>
<dbReference type="InterPro" id="IPR001763">
    <property type="entry name" value="Rhodanese-like_dom"/>
</dbReference>
<dbReference type="PANTHER" id="PTHR11364:SF27">
    <property type="entry name" value="SULFURTRANSFERASE"/>
    <property type="match status" value="1"/>
</dbReference>
<dbReference type="SMART" id="SM00450">
    <property type="entry name" value="RHOD"/>
    <property type="match status" value="3"/>
</dbReference>
<keyword evidence="6" id="KW-1185">Reference proteome</keyword>